<dbReference type="SUPFAM" id="SSF56935">
    <property type="entry name" value="Porins"/>
    <property type="match status" value="1"/>
</dbReference>
<keyword evidence="6 11" id="KW-0732">Signal</keyword>
<keyword evidence="9" id="KW-0472">Membrane</keyword>
<dbReference type="InterPro" id="IPR001702">
    <property type="entry name" value="Porin_Gram-ve"/>
</dbReference>
<evidence type="ECO:0000313" key="14">
    <source>
        <dbReference type="Proteomes" id="UP000005019"/>
    </source>
</evidence>
<evidence type="ECO:0000256" key="2">
    <source>
        <dbReference type="ARBA" id="ARBA00011233"/>
    </source>
</evidence>
<dbReference type="STRING" id="1000565.METUNv1_02404"/>
<keyword evidence="4" id="KW-1134">Transmembrane beta strand</keyword>
<dbReference type="AlphaFoldDB" id="F5RDN7"/>
<evidence type="ECO:0000256" key="7">
    <source>
        <dbReference type="ARBA" id="ARBA00023065"/>
    </source>
</evidence>
<dbReference type="GO" id="GO:0009279">
    <property type="term" value="C:cell outer membrane"/>
    <property type="evidence" value="ECO:0007669"/>
    <property type="project" value="UniProtKB-SubCell"/>
</dbReference>
<dbReference type="PANTHER" id="PTHR34501:SF9">
    <property type="entry name" value="MAJOR OUTER MEMBRANE PROTEIN P.IA"/>
    <property type="match status" value="1"/>
</dbReference>
<dbReference type="Gene3D" id="2.40.160.10">
    <property type="entry name" value="Porin"/>
    <property type="match status" value="1"/>
</dbReference>
<dbReference type="RefSeq" id="WP_008061955.1">
    <property type="nucleotide sequence ID" value="NZ_AFHG01000052.1"/>
</dbReference>
<comment type="subunit">
    <text evidence="2">Homotrimer.</text>
</comment>
<keyword evidence="5" id="KW-0812">Transmembrane</keyword>
<dbReference type="EMBL" id="AFHG01000052">
    <property type="protein sequence ID" value="EGK71018.1"/>
    <property type="molecule type" value="Genomic_DNA"/>
</dbReference>
<evidence type="ECO:0000256" key="6">
    <source>
        <dbReference type="ARBA" id="ARBA00022729"/>
    </source>
</evidence>
<evidence type="ECO:0000256" key="10">
    <source>
        <dbReference type="ARBA" id="ARBA00023237"/>
    </source>
</evidence>
<dbReference type="eggNOG" id="COG3203">
    <property type="taxonomic scope" value="Bacteria"/>
</dbReference>
<dbReference type="InterPro" id="IPR023614">
    <property type="entry name" value="Porin_dom_sf"/>
</dbReference>
<reference evidence="13 14" key="1">
    <citation type="journal article" date="2011" name="J. Bacteriol.">
        <title>Genome sequence of Methyloversatilis universalis FAM5T, a methylotrophic representative of the order Rhodocyclales.</title>
        <authorList>
            <person name="Kittichotirat W."/>
            <person name="Good N.M."/>
            <person name="Hall R."/>
            <person name="Bringel F."/>
            <person name="Lajus A."/>
            <person name="Medigue C."/>
            <person name="Smalley N.E."/>
            <person name="Beck D."/>
            <person name="Bumgarner R."/>
            <person name="Vuilleumier S."/>
            <person name="Kalyuzhnaya M.G."/>
        </authorList>
    </citation>
    <scope>NUCLEOTIDE SEQUENCE [LARGE SCALE GENOMIC DNA]</scope>
    <source>
        <strain evidence="14">ATCC BAA-1314 / JCM 13912 / FAM5</strain>
    </source>
</reference>
<dbReference type="PRINTS" id="PR00184">
    <property type="entry name" value="NEISSPPORIN"/>
</dbReference>
<name>F5RDN7_METUF</name>
<evidence type="ECO:0000256" key="8">
    <source>
        <dbReference type="ARBA" id="ARBA00023114"/>
    </source>
</evidence>
<dbReference type="Proteomes" id="UP000005019">
    <property type="component" value="Unassembled WGS sequence"/>
</dbReference>
<dbReference type="PANTHER" id="PTHR34501">
    <property type="entry name" value="PROTEIN YDDL-RELATED"/>
    <property type="match status" value="1"/>
</dbReference>
<evidence type="ECO:0000256" key="9">
    <source>
        <dbReference type="ARBA" id="ARBA00023136"/>
    </source>
</evidence>
<keyword evidence="7" id="KW-0406">Ion transport</keyword>
<organism evidence="13 14">
    <name type="scientific">Methyloversatilis universalis (strain ATCC BAA-1314 / DSM 25237 / JCM 13912 / CCUG 52030 / FAM5)</name>
    <dbReference type="NCBI Taxonomy" id="1000565"/>
    <lineage>
        <taxon>Bacteria</taxon>
        <taxon>Pseudomonadati</taxon>
        <taxon>Pseudomonadota</taxon>
        <taxon>Betaproteobacteria</taxon>
        <taxon>Nitrosomonadales</taxon>
        <taxon>Sterolibacteriaceae</taxon>
        <taxon>Methyloversatilis</taxon>
    </lineage>
</organism>
<keyword evidence="14" id="KW-1185">Reference proteome</keyword>
<keyword evidence="3" id="KW-0813">Transport</keyword>
<dbReference type="PRINTS" id="PR00182">
    <property type="entry name" value="ECOLNEIPORIN"/>
</dbReference>
<evidence type="ECO:0000256" key="1">
    <source>
        <dbReference type="ARBA" id="ARBA00004571"/>
    </source>
</evidence>
<dbReference type="Pfam" id="PF13609">
    <property type="entry name" value="Porin_4"/>
    <property type="match status" value="1"/>
</dbReference>
<dbReference type="InterPro" id="IPR033900">
    <property type="entry name" value="Gram_neg_porin_domain"/>
</dbReference>
<keyword evidence="8" id="KW-0626">Porin</keyword>
<feature type="signal peptide" evidence="11">
    <location>
        <begin position="1"/>
        <end position="21"/>
    </location>
</feature>
<accession>F5RDN7</accession>
<dbReference type="GO" id="GO:0015288">
    <property type="term" value="F:porin activity"/>
    <property type="evidence" value="ECO:0007669"/>
    <property type="project" value="UniProtKB-KW"/>
</dbReference>
<feature type="domain" description="Porin" evidence="12">
    <location>
        <begin position="8"/>
        <end position="338"/>
    </location>
</feature>
<evidence type="ECO:0000256" key="11">
    <source>
        <dbReference type="SAM" id="SignalP"/>
    </source>
</evidence>
<feature type="chain" id="PRO_5003330950" description="Porin domain-containing protein" evidence="11">
    <location>
        <begin position="22"/>
        <end position="388"/>
    </location>
</feature>
<protein>
    <recommendedName>
        <fullName evidence="12">Porin domain-containing protein</fullName>
    </recommendedName>
</protein>
<evidence type="ECO:0000256" key="3">
    <source>
        <dbReference type="ARBA" id="ARBA00022448"/>
    </source>
</evidence>
<evidence type="ECO:0000256" key="5">
    <source>
        <dbReference type="ARBA" id="ARBA00022692"/>
    </source>
</evidence>
<dbReference type="InterPro" id="IPR002299">
    <property type="entry name" value="Porin_Neis"/>
</dbReference>
<comment type="caution">
    <text evidence="13">The sequence shown here is derived from an EMBL/GenBank/DDBJ whole genome shotgun (WGS) entry which is preliminary data.</text>
</comment>
<dbReference type="GO" id="GO:0046930">
    <property type="term" value="C:pore complex"/>
    <property type="evidence" value="ECO:0007669"/>
    <property type="project" value="UniProtKB-KW"/>
</dbReference>
<dbReference type="CDD" id="cd00342">
    <property type="entry name" value="gram_neg_porins"/>
    <property type="match status" value="1"/>
</dbReference>
<comment type="subcellular location">
    <subcellularLocation>
        <location evidence="1">Cell outer membrane</location>
        <topology evidence="1">Multi-pass membrane protein</topology>
    </subcellularLocation>
</comment>
<gene>
    <name evidence="13" type="ORF">METUNv1_02404</name>
</gene>
<evidence type="ECO:0000259" key="12">
    <source>
        <dbReference type="Pfam" id="PF13609"/>
    </source>
</evidence>
<sequence>MSKKLLAAAIAAALAPAAVMAEASNVTIYGRIDYGFMSRGGDNGGPTQNGRRDRLNDFEDGIGGTNRFGFRGNEDLGNGLKAIYEFEFGFSGDSGTSFGTTTNRHSWVGLEGAFGTVIGGRVDGARYSFVGQYDPFKNQTVANAGSLFGVTSGLGQADRADNAIVYITPELAPGLKFLGAYTTSLLSEAGALAPANGRVDTGDTPLYAIAALYNNGPLSFTLDYENLQIKRAGAGGRDLEFDLYVAGASYDFGVAKLSAYYEKTQGDDNASKAVSDGDGWLIGVSAPVTSNITLKASYVKANNDRVADADCSKWGFGGEYAFSKRTTAYATYAKISSDSNVAGLACGISKNAAGATYPAATGNAGNPGNTPNQAYGDSGFNIGLAHTF</sequence>
<keyword evidence="10" id="KW-0998">Cell outer membrane</keyword>
<dbReference type="OrthoDB" id="5289162at2"/>
<evidence type="ECO:0000256" key="4">
    <source>
        <dbReference type="ARBA" id="ARBA00022452"/>
    </source>
</evidence>
<evidence type="ECO:0000313" key="13">
    <source>
        <dbReference type="EMBL" id="EGK71018.1"/>
    </source>
</evidence>
<dbReference type="InterPro" id="IPR050298">
    <property type="entry name" value="Gram-neg_bact_OMP"/>
</dbReference>
<dbReference type="GO" id="GO:0034220">
    <property type="term" value="P:monoatomic ion transmembrane transport"/>
    <property type="evidence" value="ECO:0007669"/>
    <property type="project" value="InterPro"/>
</dbReference>
<proteinExistence type="predicted"/>